<dbReference type="HAMAP" id="MF_00121">
    <property type="entry name" value="GatB"/>
    <property type="match status" value="1"/>
</dbReference>
<dbReference type="AlphaFoldDB" id="A0A9D6LQE5"/>
<evidence type="ECO:0000256" key="7">
    <source>
        <dbReference type="ARBA" id="ARBA00024799"/>
    </source>
</evidence>
<dbReference type="SUPFAM" id="SSF55931">
    <property type="entry name" value="Glutamine synthetase/guanido kinase"/>
    <property type="match status" value="1"/>
</dbReference>
<keyword evidence="3 10" id="KW-0436">Ligase</keyword>
<comment type="catalytic activity">
    <reaction evidence="8 10">
        <text>L-aspartyl-tRNA(Asn) + L-glutamine + ATP + H2O = L-asparaginyl-tRNA(Asn) + L-glutamate + ADP + phosphate + 2 H(+)</text>
        <dbReference type="Rhea" id="RHEA:14513"/>
        <dbReference type="Rhea" id="RHEA-COMP:9674"/>
        <dbReference type="Rhea" id="RHEA-COMP:9677"/>
        <dbReference type="ChEBI" id="CHEBI:15377"/>
        <dbReference type="ChEBI" id="CHEBI:15378"/>
        <dbReference type="ChEBI" id="CHEBI:29985"/>
        <dbReference type="ChEBI" id="CHEBI:30616"/>
        <dbReference type="ChEBI" id="CHEBI:43474"/>
        <dbReference type="ChEBI" id="CHEBI:58359"/>
        <dbReference type="ChEBI" id="CHEBI:78515"/>
        <dbReference type="ChEBI" id="CHEBI:78516"/>
        <dbReference type="ChEBI" id="CHEBI:456216"/>
    </reaction>
</comment>
<dbReference type="InterPro" id="IPR017959">
    <property type="entry name" value="Asn/Gln-tRNA_amidoTrfase_suB/E"/>
</dbReference>
<dbReference type="NCBIfam" id="NF004014">
    <property type="entry name" value="PRK05477.1-4"/>
    <property type="match status" value="1"/>
</dbReference>
<reference evidence="12" key="1">
    <citation type="submission" date="2020-07" db="EMBL/GenBank/DDBJ databases">
        <title>Huge and variable diversity of episymbiotic CPR bacteria and DPANN archaea in groundwater ecosystems.</title>
        <authorList>
            <person name="He C.Y."/>
            <person name="Keren R."/>
            <person name="Whittaker M."/>
            <person name="Farag I.F."/>
            <person name="Doudna J."/>
            <person name="Cate J.H.D."/>
            <person name="Banfield J.F."/>
        </authorList>
    </citation>
    <scope>NUCLEOTIDE SEQUENCE</scope>
    <source>
        <strain evidence="12">NC_groundwater_972_Pr1_S-0.2um_49_27</strain>
    </source>
</reference>
<keyword evidence="5 10" id="KW-0067">ATP-binding</keyword>
<dbReference type="NCBIfam" id="NF004012">
    <property type="entry name" value="PRK05477.1-2"/>
    <property type="match status" value="1"/>
</dbReference>
<evidence type="ECO:0000256" key="1">
    <source>
        <dbReference type="ARBA" id="ARBA00005306"/>
    </source>
</evidence>
<dbReference type="Proteomes" id="UP000808388">
    <property type="component" value="Unassembled WGS sequence"/>
</dbReference>
<comment type="subunit">
    <text evidence="2 10">Heterotrimer of A, B and C subunits.</text>
</comment>
<comment type="function">
    <text evidence="7 10">Allows the formation of correctly charged Asn-tRNA(Asn) or Gln-tRNA(Gln) through the transamidation of misacylated Asp-tRNA(Asn) or Glu-tRNA(Gln) in organisms which lack either or both of asparaginyl-tRNA or glutaminyl-tRNA synthetases. The reaction takes place in the presence of glutamine and ATP through an activated phospho-Asp-tRNA(Asn) or phospho-Glu-tRNA(Gln).</text>
</comment>
<dbReference type="Pfam" id="PF02934">
    <property type="entry name" value="GatB_N"/>
    <property type="match status" value="1"/>
</dbReference>
<dbReference type="SMART" id="SM00845">
    <property type="entry name" value="GatB_Yqey"/>
    <property type="match status" value="1"/>
</dbReference>
<dbReference type="SUPFAM" id="SSF89095">
    <property type="entry name" value="GatB/YqeY motif"/>
    <property type="match status" value="1"/>
</dbReference>
<gene>
    <name evidence="10 12" type="primary">gatB</name>
    <name evidence="12" type="ORF">HY220_00175</name>
</gene>
<evidence type="ECO:0000256" key="8">
    <source>
        <dbReference type="ARBA" id="ARBA00047380"/>
    </source>
</evidence>
<dbReference type="InterPro" id="IPR023168">
    <property type="entry name" value="GatB_Yqey_C_2"/>
</dbReference>
<organism evidence="12 13">
    <name type="scientific">Candidatus Sungiibacteriota bacterium</name>
    <dbReference type="NCBI Taxonomy" id="2750080"/>
    <lineage>
        <taxon>Bacteria</taxon>
        <taxon>Candidatus Sungiibacteriota</taxon>
    </lineage>
</organism>
<evidence type="ECO:0000313" key="12">
    <source>
        <dbReference type="EMBL" id="MBI3627156.1"/>
    </source>
</evidence>
<evidence type="ECO:0000256" key="6">
    <source>
        <dbReference type="ARBA" id="ARBA00022917"/>
    </source>
</evidence>
<dbReference type="GO" id="GO:0005524">
    <property type="term" value="F:ATP binding"/>
    <property type="evidence" value="ECO:0007669"/>
    <property type="project" value="UniProtKB-KW"/>
</dbReference>
<protein>
    <recommendedName>
        <fullName evidence="10">Aspartyl/glutamyl-tRNA(Asn/Gln) amidotransferase subunit B</fullName>
        <shortName evidence="10">Asp/Glu-ADT subunit B</shortName>
        <ecNumber evidence="10">6.3.5.-</ecNumber>
    </recommendedName>
</protein>
<feature type="domain" description="Asn/Gln amidotransferase" evidence="11">
    <location>
        <begin position="335"/>
        <end position="497"/>
    </location>
</feature>
<dbReference type="GO" id="GO:0050567">
    <property type="term" value="F:glutaminyl-tRNA synthase (glutamine-hydrolyzing) activity"/>
    <property type="evidence" value="ECO:0007669"/>
    <property type="project" value="UniProtKB-UniRule"/>
</dbReference>
<accession>A0A9D6LQE5</accession>
<evidence type="ECO:0000256" key="2">
    <source>
        <dbReference type="ARBA" id="ARBA00011123"/>
    </source>
</evidence>
<dbReference type="InterPro" id="IPR042114">
    <property type="entry name" value="GatB_C_1"/>
</dbReference>
<dbReference type="GO" id="GO:0006412">
    <property type="term" value="P:translation"/>
    <property type="evidence" value="ECO:0007669"/>
    <property type="project" value="UniProtKB-UniRule"/>
</dbReference>
<proteinExistence type="inferred from homology"/>
<evidence type="ECO:0000256" key="9">
    <source>
        <dbReference type="ARBA" id="ARBA00047913"/>
    </source>
</evidence>
<dbReference type="EMBL" id="JACQCQ010000002">
    <property type="protein sequence ID" value="MBI3627156.1"/>
    <property type="molecule type" value="Genomic_DNA"/>
</dbReference>
<dbReference type="InterPro" id="IPR017958">
    <property type="entry name" value="Gln-tRNA_amidoTrfase_suB_CS"/>
</dbReference>
<name>A0A9D6LQE5_9BACT</name>
<dbReference type="GO" id="GO:0070681">
    <property type="term" value="P:glutaminyl-tRNAGln biosynthesis via transamidation"/>
    <property type="evidence" value="ECO:0007669"/>
    <property type="project" value="TreeGrafter"/>
</dbReference>
<dbReference type="InterPro" id="IPR006075">
    <property type="entry name" value="Asn/Gln-tRNA_Trfase_suB/E_cat"/>
</dbReference>
<keyword evidence="4 10" id="KW-0547">Nucleotide-binding</keyword>
<evidence type="ECO:0000313" key="13">
    <source>
        <dbReference type="Proteomes" id="UP000808388"/>
    </source>
</evidence>
<dbReference type="Gene3D" id="1.10.150.380">
    <property type="entry name" value="GatB domain, N-terminal subdomain"/>
    <property type="match status" value="1"/>
</dbReference>
<evidence type="ECO:0000256" key="5">
    <source>
        <dbReference type="ARBA" id="ARBA00022840"/>
    </source>
</evidence>
<dbReference type="InterPro" id="IPR003789">
    <property type="entry name" value="Asn/Gln_tRNA_amidoTrase-B-like"/>
</dbReference>
<evidence type="ECO:0000259" key="11">
    <source>
        <dbReference type="SMART" id="SM00845"/>
    </source>
</evidence>
<dbReference type="InterPro" id="IPR018027">
    <property type="entry name" value="Asn/Gln_amidotransferase"/>
</dbReference>
<dbReference type="PANTHER" id="PTHR11659:SF0">
    <property type="entry name" value="GLUTAMYL-TRNA(GLN) AMIDOTRANSFERASE SUBUNIT B, MITOCHONDRIAL"/>
    <property type="match status" value="1"/>
</dbReference>
<comment type="caution">
    <text evidence="12">The sequence shown here is derived from an EMBL/GenBank/DDBJ whole genome shotgun (WGS) entry which is preliminary data.</text>
</comment>
<sequence>MDYEAVIGIECHVELKTRTKMFCDSLNDPDEKHPNVNVCPICLGHPGTLPTINKAAVEKVILVGLALHAEIPEYSQFDRKNYFYPDLPKGYQISQYEHPLVKGGYLEFKSADGAVRHIRITRVHLEEDTGRLMHQGSPSTSSGRPTSLVDFNRAGIPLMELVTEPDVRSAEEARRFGEELQLIIRYTGASDADMEKGQMRVEANVSIRPKGSKELGTKVELKNINSFRFVEKAVLYEIARQTKLLEEGGKVIQETRGWDSVREVTFSQRIKEGATDYRYFPEPDLPPLLVDQKWLASIRAKLTELPWQKRVRFASEYGLDDATSEVFIREPKLAEFFEEVVSELEEWIASMGDRVIKSKAIKLASNYITSDLQKLRNETGALVDEMNITAENFAELMALVYENKISSAAAKQVLGEMFKTGGDPAQIIETKNLTQESGESALQNTVLELIDAHKDIAEQVRSGKNPNAIQALIGAGMKKTQGKANPAVLRRLFEENLNLKRI</sequence>
<evidence type="ECO:0000256" key="4">
    <source>
        <dbReference type="ARBA" id="ARBA00022741"/>
    </source>
</evidence>
<dbReference type="Pfam" id="PF02637">
    <property type="entry name" value="GatB_Yqey"/>
    <property type="match status" value="1"/>
</dbReference>
<dbReference type="Gene3D" id="1.10.10.410">
    <property type="match status" value="1"/>
</dbReference>
<dbReference type="InterPro" id="IPR014746">
    <property type="entry name" value="Gln_synth/guanido_kin_cat_dom"/>
</dbReference>
<dbReference type="NCBIfam" id="TIGR00133">
    <property type="entry name" value="gatB"/>
    <property type="match status" value="1"/>
</dbReference>
<evidence type="ECO:0000256" key="3">
    <source>
        <dbReference type="ARBA" id="ARBA00022598"/>
    </source>
</evidence>
<keyword evidence="6 10" id="KW-0648">Protein biosynthesis</keyword>
<dbReference type="EC" id="6.3.5.-" evidence="10"/>
<comment type="similarity">
    <text evidence="1 10">Belongs to the GatB/GatE family. GatB subfamily.</text>
</comment>
<comment type="catalytic activity">
    <reaction evidence="9 10">
        <text>L-glutamyl-tRNA(Gln) + L-glutamine + ATP + H2O = L-glutaminyl-tRNA(Gln) + L-glutamate + ADP + phosphate + H(+)</text>
        <dbReference type="Rhea" id="RHEA:17521"/>
        <dbReference type="Rhea" id="RHEA-COMP:9681"/>
        <dbReference type="Rhea" id="RHEA-COMP:9684"/>
        <dbReference type="ChEBI" id="CHEBI:15377"/>
        <dbReference type="ChEBI" id="CHEBI:15378"/>
        <dbReference type="ChEBI" id="CHEBI:29985"/>
        <dbReference type="ChEBI" id="CHEBI:30616"/>
        <dbReference type="ChEBI" id="CHEBI:43474"/>
        <dbReference type="ChEBI" id="CHEBI:58359"/>
        <dbReference type="ChEBI" id="CHEBI:78520"/>
        <dbReference type="ChEBI" id="CHEBI:78521"/>
        <dbReference type="ChEBI" id="CHEBI:456216"/>
    </reaction>
</comment>
<dbReference type="PROSITE" id="PS01234">
    <property type="entry name" value="GATB"/>
    <property type="match status" value="1"/>
</dbReference>
<dbReference type="PANTHER" id="PTHR11659">
    <property type="entry name" value="GLUTAMYL-TRNA GLN AMIDOTRANSFERASE SUBUNIT B MITOCHONDRIAL AND PROKARYOTIC PET112-RELATED"/>
    <property type="match status" value="1"/>
</dbReference>
<dbReference type="InterPro" id="IPR004413">
    <property type="entry name" value="GatB"/>
</dbReference>
<evidence type="ECO:0000256" key="10">
    <source>
        <dbReference type="HAMAP-Rule" id="MF_00121"/>
    </source>
</evidence>